<dbReference type="PROSITE" id="PS51318">
    <property type="entry name" value="TAT"/>
    <property type="match status" value="1"/>
</dbReference>
<organism evidence="3 4">
    <name type="scientific">Caulobacter mirabilis</name>
    <dbReference type="NCBI Taxonomy" id="69666"/>
    <lineage>
        <taxon>Bacteria</taxon>
        <taxon>Pseudomonadati</taxon>
        <taxon>Pseudomonadota</taxon>
        <taxon>Alphaproteobacteria</taxon>
        <taxon>Caulobacterales</taxon>
        <taxon>Caulobacteraceae</taxon>
        <taxon>Caulobacter</taxon>
    </lineage>
</organism>
<keyword evidence="4" id="KW-1185">Reference proteome</keyword>
<evidence type="ECO:0000256" key="1">
    <source>
        <dbReference type="ARBA" id="ARBA00022729"/>
    </source>
</evidence>
<name>A0A2D2ASN3_9CAUL</name>
<reference evidence="3 4" key="1">
    <citation type="submission" date="2017-10" db="EMBL/GenBank/DDBJ databases">
        <title>Genome sequence of Caulobacter mirabilis FWC38.</title>
        <authorList>
            <person name="Fiebig A."/>
            <person name="Crosson S."/>
        </authorList>
    </citation>
    <scope>NUCLEOTIDE SEQUENCE [LARGE SCALE GENOMIC DNA]</scope>
    <source>
        <strain evidence="3 4">FWC 38</strain>
    </source>
</reference>
<evidence type="ECO:0000313" key="4">
    <source>
        <dbReference type="Proteomes" id="UP000228945"/>
    </source>
</evidence>
<dbReference type="InterPro" id="IPR006311">
    <property type="entry name" value="TAT_signal"/>
</dbReference>
<gene>
    <name evidence="3" type="ORF">CSW64_00665</name>
</gene>
<dbReference type="CDD" id="cd16325">
    <property type="entry name" value="LolA"/>
    <property type="match status" value="1"/>
</dbReference>
<dbReference type="OrthoDB" id="9800501at2"/>
<dbReference type="RefSeq" id="WP_099620277.1">
    <property type="nucleotide sequence ID" value="NZ_CP024201.1"/>
</dbReference>
<evidence type="ECO:0000313" key="3">
    <source>
        <dbReference type="EMBL" id="ATQ41020.1"/>
    </source>
</evidence>
<evidence type="ECO:0008006" key="5">
    <source>
        <dbReference type="Google" id="ProtNLM"/>
    </source>
</evidence>
<dbReference type="PANTHER" id="PTHR35869:SF1">
    <property type="entry name" value="OUTER-MEMBRANE LIPOPROTEIN CARRIER PROTEIN"/>
    <property type="match status" value="1"/>
</dbReference>
<feature type="signal peptide" evidence="2">
    <location>
        <begin position="1"/>
        <end position="27"/>
    </location>
</feature>
<feature type="chain" id="PRO_5013628829" description="Cell envelope biogenesis protein LolA" evidence="2">
    <location>
        <begin position="28"/>
        <end position="211"/>
    </location>
</feature>
<dbReference type="AlphaFoldDB" id="A0A2D2ASN3"/>
<keyword evidence="1 2" id="KW-0732">Signal</keyword>
<dbReference type="InterPro" id="IPR004564">
    <property type="entry name" value="OM_lipoprot_carrier_LolA-like"/>
</dbReference>
<dbReference type="Pfam" id="PF03548">
    <property type="entry name" value="LolA"/>
    <property type="match status" value="1"/>
</dbReference>
<sequence>MTNRDTTRRTLLAAAPLALLLPAAARAQQGLPPEDQALVAKATAYLQGLTSAKGRFVQTDTRGSQTQGVLYMQRPGKARFEYEAPSSLLVISDGKVVSVADKRLKTVNRYWLSQTPLKLFLADEIRLDRGVHISRVSRLNDGFQITAQDRAGKTKGQITLTFSDSPMQLLGWTITDARNAATRVRLTSLERASGLDPALFRAPAPTTGRSS</sequence>
<dbReference type="Gene3D" id="2.50.20.10">
    <property type="entry name" value="Lipoprotein localisation LolA/LolB/LppX"/>
    <property type="match status" value="1"/>
</dbReference>
<dbReference type="PANTHER" id="PTHR35869">
    <property type="entry name" value="OUTER-MEMBRANE LIPOPROTEIN CARRIER PROTEIN"/>
    <property type="match status" value="1"/>
</dbReference>
<evidence type="ECO:0000256" key="2">
    <source>
        <dbReference type="SAM" id="SignalP"/>
    </source>
</evidence>
<proteinExistence type="predicted"/>
<accession>A0A2D2ASN3</accession>
<dbReference type="EMBL" id="CP024201">
    <property type="protein sequence ID" value="ATQ41020.1"/>
    <property type="molecule type" value="Genomic_DNA"/>
</dbReference>
<dbReference type="KEGG" id="cmb:CSW64_00665"/>
<dbReference type="InterPro" id="IPR029046">
    <property type="entry name" value="LolA/LolB/LppX"/>
</dbReference>
<protein>
    <recommendedName>
        <fullName evidence="5">Cell envelope biogenesis protein LolA</fullName>
    </recommendedName>
</protein>
<dbReference type="Proteomes" id="UP000228945">
    <property type="component" value="Chromosome"/>
</dbReference>
<dbReference type="SUPFAM" id="SSF89392">
    <property type="entry name" value="Prokaryotic lipoproteins and lipoprotein localization factors"/>
    <property type="match status" value="1"/>
</dbReference>